<protein>
    <recommendedName>
        <fullName evidence="4">DUF4034 domain-containing protein</fullName>
    </recommendedName>
</protein>
<evidence type="ECO:0008006" key="4">
    <source>
        <dbReference type="Google" id="ProtNLM"/>
    </source>
</evidence>
<accession>A0A2S8FM74</accession>
<dbReference type="Proteomes" id="UP000240009">
    <property type="component" value="Unassembled WGS sequence"/>
</dbReference>
<evidence type="ECO:0000256" key="1">
    <source>
        <dbReference type="SAM" id="SignalP"/>
    </source>
</evidence>
<dbReference type="AlphaFoldDB" id="A0A2S8FM74"/>
<reference evidence="2 3" key="1">
    <citation type="submission" date="2018-02" db="EMBL/GenBank/DDBJ databases">
        <title>Comparative genomes isolates from brazilian mangrove.</title>
        <authorList>
            <person name="Araujo J.E."/>
            <person name="Taketani R.G."/>
            <person name="Silva M.C.P."/>
            <person name="Loureco M.V."/>
            <person name="Andreote F.D."/>
        </authorList>
    </citation>
    <scope>NUCLEOTIDE SEQUENCE [LARGE SCALE GENOMIC DNA]</scope>
    <source>
        <strain evidence="2 3">HEX-2 MGV</strain>
    </source>
</reference>
<comment type="caution">
    <text evidence="2">The sequence shown here is derived from an EMBL/GenBank/DDBJ whole genome shotgun (WGS) entry which is preliminary data.</text>
</comment>
<evidence type="ECO:0000313" key="3">
    <source>
        <dbReference type="Proteomes" id="UP000240009"/>
    </source>
</evidence>
<dbReference type="RefSeq" id="WP_105352938.1">
    <property type="nucleotide sequence ID" value="NZ_PUIA01000035.1"/>
</dbReference>
<dbReference type="SUPFAM" id="SSF69322">
    <property type="entry name" value="Tricorn protease domain 2"/>
    <property type="match status" value="1"/>
</dbReference>
<gene>
    <name evidence="2" type="ORF">C5Y96_10635</name>
</gene>
<dbReference type="OrthoDB" id="234275at2"/>
<sequence length="671" mass="76635">MKSLRLLSCVGLLLAIALSPVSLFAQQETTEEIIDIVDRLSQKVPAPKFDIVRMFRTPMRHKEYMDISDDGARMVFIQRDKKFSTWNLNGSSKLAEFTAAGQAMEGVLKMSRDGRYVAFANQRKFVEVWLADTGELLHTFAEMDWKIGDIGFSLDSQLMFISGVRGQRMIVTPEGEVVDMRADPILDKDCRVRVCNFGQDCWATVIERADEKINEVIWETPEGEGHADLPYRNPPNIVGGPGIFCVFCGCEYWIGPSNAGNMLGFATQQWLTDARIDTLENPDVANYLWIATWSGAEVCGVWFPEHTTQITVPRPYDPYVMLLPAPNTQRIIEQSPGGRVVVHELDRKEFRASYYRTHSILHSVLSQKRWDVIKGIGERWKHREDPIIDNKLTTAYTELVGRVANFRDEPRDDLAQIEYLKKLVEEHPDNDVIRLALASKYYSMGTAARGESAAYKVAPEAWETLETYMQKSWETIEPMLDREDIPPAVFSRLVVIARYQNWPDARLDPYLDRAIKEAPTFHVIWKQAAMSKLPRWGGNLGDSEALAAKVADHIGGIEGDILYAEVGRLIYIFYTWRGLVEEAGFDKDRMMRGMVGLCERSPDVYAENLALQFAREFKDHAAAHRIATLWKERNHTYIHRLWKWDKKEIDDTLAWALADEPPASEEEAESN</sequence>
<proteinExistence type="predicted"/>
<dbReference type="EMBL" id="PUIA01000035">
    <property type="protein sequence ID" value="PQO33299.1"/>
    <property type="molecule type" value="Genomic_DNA"/>
</dbReference>
<dbReference type="Gene3D" id="2.130.10.10">
    <property type="entry name" value="YVTN repeat-like/Quinoprotein amine dehydrogenase"/>
    <property type="match status" value="1"/>
</dbReference>
<evidence type="ECO:0000313" key="2">
    <source>
        <dbReference type="EMBL" id="PQO33299.1"/>
    </source>
</evidence>
<keyword evidence="1" id="KW-0732">Signal</keyword>
<feature type="chain" id="PRO_5015710177" description="DUF4034 domain-containing protein" evidence="1">
    <location>
        <begin position="26"/>
        <end position="671"/>
    </location>
</feature>
<organism evidence="2 3">
    <name type="scientific">Blastopirellula marina</name>
    <dbReference type="NCBI Taxonomy" id="124"/>
    <lineage>
        <taxon>Bacteria</taxon>
        <taxon>Pseudomonadati</taxon>
        <taxon>Planctomycetota</taxon>
        <taxon>Planctomycetia</taxon>
        <taxon>Pirellulales</taxon>
        <taxon>Pirellulaceae</taxon>
        <taxon>Blastopirellula</taxon>
    </lineage>
</organism>
<feature type="signal peptide" evidence="1">
    <location>
        <begin position="1"/>
        <end position="25"/>
    </location>
</feature>
<name>A0A2S8FM74_9BACT</name>
<dbReference type="InterPro" id="IPR015943">
    <property type="entry name" value="WD40/YVTN_repeat-like_dom_sf"/>
</dbReference>